<evidence type="ECO:0000313" key="2">
    <source>
        <dbReference type="EMBL" id="ATW53418.1"/>
    </source>
</evidence>
<dbReference type="AlphaFoldDB" id="A0A2I5HCZ1"/>
<dbReference type="EMBL" id="CP023345">
    <property type="protein sequence ID" value="ATW53418.1"/>
    <property type="molecule type" value="Genomic_DNA"/>
</dbReference>
<dbReference type="Pfam" id="PF14022">
    <property type="entry name" value="DUF4238"/>
    <property type="match status" value="1"/>
</dbReference>
<protein>
    <submittedName>
        <fullName evidence="2">DUF4238 domain-containing protein</fullName>
    </submittedName>
</protein>
<dbReference type="InterPro" id="IPR025332">
    <property type="entry name" value="DUF4238"/>
</dbReference>
<evidence type="ECO:0000256" key="1">
    <source>
        <dbReference type="SAM" id="MobiDB-lite"/>
    </source>
</evidence>
<reference evidence="2 3" key="1">
    <citation type="submission" date="2017-09" db="EMBL/GenBank/DDBJ databases">
        <title>Complete genome of Salmonella enterica subsp. diarizonae isolated from stool of a patient with bacterial enteropathy.</title>
        <authorList>
            <person name="Zhou J."/>
            <person name="Chen Q."/>
            <person name="Guo L."/>
            <person name="Fan J."/>
        </authorList>
    </citation>
    <scope>NUCLEOTIDE SEQUENCE [LARGE SCALE GENOMIC DNA]</scope>
    <source>
        <strain evidence="2 3">HZS154</strain>
    </source>
</reference>
<dbReference type="Proteomes" id="UP000230639">
    <property type="component" value="Chromosome"/>
</dbReference>
<feature type="compositionally biased region" description="Basic and acidic residues" evidence="1">
    <location>
        <begin position="1"/>
        <end position="18"/>
    </location>
</feature>
<proteinExistence type="predicted"/>
<gene>
    <name evidence="2" type="ORF">CNQ75_02050</name>
</gene>
<name>A0A2I5HCZ1_SALDZ</name>
<dbReference type="RefSeq" id="WP_063390760.1">
    <property type="nucleotide sequence ID" value="NZ_CP011288.1"/>
</dbReference>
<accession>A0A2I5HCZ1</accession>
<evidence type="ECO:0000313" key="3">
    <source>
        <dbReference type="Proteomes" id="UP000230639"/>
    </source>
</evidence>
<sequence>MAKLTRHEKPLSKNDEHGNNPNKITVNQHVIPKKHLLEWSIDGKMVNVFDIASLEIKNIPAQNPYFCVMRLWDQWTELKMLKTNEDNYQKQLVSLRDTGRFTNIDHVMAYYVLLCVRGLLANKERPHYPSIFSSISCEYNQAELEANELGMDGPIHIVSGTINADSQHMARQVVKMAMSQTFMRWCNDIKEYNWVIYQSDSEDFILSDAFHVNFSEGFHVLPIDPKQVIIAEPTYDSLKEQKVLSVGFINDIMKKNAVNYYIKIPVDKK</sequence>
<feature type="region of interest" description="Disordered" evidence="1">
    <location>
        <begin position="1"/>
        <end position="24"/>
    </location>
</feature>
<organism evidence="2 3">
    <name type="scientific">Salmonella diarizonae</name>
    <dbReference type="NCBI Taxonomy" id="59204"/>
    <lineage>
        <taxon>Bacteria</taxon>
        <taxon>Pseudomonadati</taxon>
        <taxon>Pseudomonadota</taxon>
        <taxon>Gammaproteobacteria</taxon>
        <taxon>Enterobacterales</taxon>
        <taxon>Enterobacteriaceae</taxon>
        <taxon>Salmonella</taxon>
    </lineage>
</organism>
<dbReference type="STRING" id="59204.UQ49_18475"/>